<protein>
    <recommendedName>
        <fullName evidence="1">UspA domain-containing protein</fullName>
    </recommendedName>
</protein>
<dbReference type="AlphaFoldDB" id="A0A9E6XTJ8"/>
<accession>A0A9E6XTJ8</accession>
<dbReference type="KEGG" id="sbae:DSM104329_00590"/>
<dbReference type="InterPro" id="IPR006016">
    <property type="entry name" value="UspA"/>
</dbReference>
<organism evidence="2 3">
    <name type="scientific">Capillimicrobium parvum</name>
    <dbReference type="NCBI Taxonomy" id="2884022"/>
    <lineage>
        <taxon>Bacteria</taxon>
        <taxon>Bacillati</taxon>
        <taxon>Actinomycetota</taxon>
        <taxon>Thermoleophilia</taxon>
        <taxon>Solirubrobacterales</taxon>
        <taxon>Capillimicrobiaceae</taxon>
        <taxon>Capillimicrobium</taxon>
    </lineage>
</organism>
<name>A0A9E6XTJ8_9ACTN</name>
<dbReference type="SUPFAM" id="SSF52402">
    <property type="entry name" value="Adenine nucleotide alpha hydrolases-like"/>
    <property type="match status" value="1"/>
</dbReference>
<evidence type="ECO:0000259" key="1">
    <source>
        <dbReference type="Pfam" id="PF00582"/>
    </source>
</evidence>
<evidence type="ECO:0000313" key="2">
    <source>
        <dbReference type="EMBL" id="UGS34217.1"/>
    </source>
</evidence>
<keyword evidence="3" id="KW-1185">Reference proteome</keyword>
<dbReference type="Gene3D" id="3.40.50.620">
    <property type="entry name" value="HUPs"/>
    <property type="match status" value="1"/>
</dbReference>
<proteinExistence type="predicted"/>
<sequence length="135" mass="14735">MSVRIDPAAERMATETALETGAHVVIVNLVRLPLYGTSLVLHGPDGAVLPHEDERDEVRAAAQRLADRGVDVELLRVFSTRPVRALSELVHERDIGLVVIGPDASRVRRGLVRRLVRAVQGADCLVWIAPDGFCT</sequence>
<gene>
    <name evidence="2" type="ORF">DSM104329_00590</name>
</gene>
<dbReference type="InterPro" id="IPR014729">
    <property type="entry name" value="Rossmann-like_a/b/a_fold"/>
</dbReference>
<dbReference type="Proteomes" id="UP001162834">
    <property type="component" value="Chromosome"/>
</dbReference>
<dbReference type="EMBL" id="CP087164">
    <property type="protein sequence ID" value="UGS34217.1"/>
    <property type="molecule type" value="Genomic_DNA"/>
</dbReference>
<evidence type="ECO:0000313" key="3">
    <source>
        <dbReference type="Proteomes" id="UP001162834"/>
    </source>
</evidence>
<reference evidence="2" key="1">
    <citation type="journal article" date="2022" name="Int. J. Syst. Evol. Microbiol.">
        <title>Pseudomonas aegrilactucae sp. nov. and Pseudomonas morbosilactucae sp. nov., pathogens causing bacterial rot of lettuce in Japan.</title>
        <authorList>
            <person name="Sawada H."/>
            <person name="Fujikawa T."/>
            <person name="Satou M."/>
        </authorList>
    </citation>
    <scope>NUCLEOTIDE SEQUENCE</scope>
    <source>
        <strain evidence="2">0166_1</strain>
    </source>
</reference>
<feature type="domain" description="UspA" evidence="1">
    <location>
        <begin position="8"/>
        <end position="115"/>
    </location>
</feature>
<dbReference type="Pfam" id="PF00582">
    <property type="entry name" value="Usp"/>
    <property type="match status" value="1"/>
</dbReference>